<dbReference type="AlphaFoldDB" id="A0A9X8RDX2"/>
<sequence>MLNKKVDPRVQRTQNLLRDALIELIDEKEYEKITIQDITTRAVVNRATFYRHYLDKDDLLSKSIDTVLKNMFGEASKFFSVSKDVDELQKYVASHIFEHVARHKKFFQVMLLGKGIPNFIQYFKGFLFEFYVHAISEAKLEENKLPVPKEMVVSYISASYIGVIIWWLEGDMVDTPSFMTKQMIHINKQGPIQLLKKFRNTEV</sequence>
<dbReference type="GO" id="GO:0003677">
    <property type="term" value="F:DNA binding"/>
    <property type="evidence" value="ECO:0007669"/>
    <property type="project" value="UniProtKB-UniRule"/>
</dbReference>
<feature type="domain" description="HTH tetR-type" evidence="4">
    <location>
        <begin position="11"/>
        <end position="71"/>
    </location>
</feature>
<comment type="caution">
    <text evidence="5">The sequence shown here is derived from an EMBL/GenBank/DDBJ whole genome shotgun (WGS) entry which is preliminary data.</text>
</comment>
<dbReference type="Gene3D" id="1.10.357.10">
    <property type="entry name" value="Tetracycline Repressor, domain 2"/>
    <property type="match status" value="1"/>
</dbReference>
<dbReference type="InterPro" id="IPR039532">
    <property type="entry name" value="TetR_C_Firmicutes"/>
</dbReference>
<accession>A0A9X8RDX2</accession>
<evidence type="ECO:0000259" key="4">
    <source>
        <dbReference type="PROSITE" id="PS50977"/>
    </source>
</evidence>
<organism evidence="5 6">
    <name type="scientific">Peribacillus simplex</name>
    <dbReference type="NCBI Taxonomy" id="1478"/>
    <lineage>
        <taxon>Bacteria</taxon>
        <taxon>Bacillati</taxon>
        <taxon>Bacillota</taxon>
        <taxon>Bacilli</taxon>
        <taxon>Bacillales</taxon>
        <taxon>Bacillaceae</taxon>
        <taxon>Peribacillus</taxon>
    </lineage>
</organism>
<dbReference type="Pfam" id="PF00440">
    <property type="entry name" value="TetR_N"/>
    <property type="match status" value="1"/>
</dbReference>
<evidence type="ECO:0000313" key="6">
    <source>
        <dbReference type="Proteomes" id="UP000185829"/>
    </source>
</evidence>
<protein>
    <submittedName>
        <fullName evidence="5">Transcriptional regulator, TetR family</fullName>
    </submittedName>
</protein>
<evidence type="ECO:0000256" key="3">
    <source>
        <dbReference type="PROSITE-ProRule" id="PRU00335"/>
    </source>
</evidence>
<dbReference type="PANTHER" id="PTHR43479:SF7">
    <property type="entry name" value="TETR-FAMILY TRANSCRIPTIONAL REGULATOR"/>
    <property type="match status" value="1"/>
</dbReference>
<name>A0A9X8RDX2_9BACI</name>
<dbReference type="RefSeq" id="WP_076371985.1">
    <property type="nucleotide sequence ID" value="NZ_FTMX01000010.1"/>
</dbReference>
<feature type="DNA-binding region" description="H-T-H motif" evidence="3">
    <location>
        <begin position="34"/>
        <end position="53"/>
    </location>
</feature>
<evidence type="ECO:0000256" key="1">
    <source>
        <dbReference type="ARBA" id="ARBA00022491"/>
    </source>
</evidence>
<evidence type="ECO:0000256" key="2">
    <source>
        <dbReference type="ARBA" id="ARBA00023125"/>
    </source>
</evidence>
<dbReference type="PANTHER" id="PTHR43479">
    <property type="entry name" value="ACREF/ENVCD OPERON REPRESSOR-RELATED"/>
    <property type="match status" value="1"/>
</dbReference>
<dbReference type="Proteomes" id="UP000185829">
    <property type="component" value="Unassembled WGS sequence"/>
</dbReference>
<dbReference type="EMBL" id="FTMX01000010">
    <property type="protein sequence ID" value="SIS04054.1"/>
    <property type="molecule type" value="Genomic_DNA"/>
</dbReference>
<dbReference type="SUPFAM" id="SSF46689">
    <property type="entry name" value="Homeodomain-like"/>
    <property type="match status" value="1"/>
</dbReference>
<dbReference type="PROSITE" id="PS50977">
    <property type="entry name" value="HTH_TETR_2"/>
    <property type="match status" value="1"/>
</dbReference>
<proteinExistence type="predicted"/>
<dbReference type="Pfam" id="PF14278">
    <property type="entry name" value="TetR_C_8"/>
    <property type="match status" value="1"/>
</dbReference>
<reference evidence="5 6" key="1">
    <citation type="submission" date="2017-01" db="EMBL/GenBank/DDBJ databases">
        <authorList>
            <person name="Varghese N."/>
            <person name="Submissions S."/>
        </authorList>
    </citation>
    <scope>NUCLEOTIDE SEQUENCE [LARGE SCALE GENOMIC DNA]</scope>
    <source>
        <strain evidence="5 6">RUG2-6</strain>
    </source>
</reference>
<keyword evidence="1" id="KW-0678">Repressor</keyword>
<dbReference type="InterPro" id="IPR001647">
    <property type="entry name" value="HTH_TetR"/>
</dbReference>
<evidence type="ECO:0000313" key="5">
    <source>
        <dbReference type="EMBL" id="SIS04054.1"/>
    </source>
</evidence>
<dbReference type="InterPro" id="IPR009057">
    <property type="entry name" value="Homeodomain-like_sf"/>
</dbReference>
<gene>
    <name evidence="5" type="ORF">SAMN05878482_11067</name>
</gene>
<keyword evidence="2 3" id="KW-0238">DNA-binding</keyword>
<dbReference type="InterPro" id="IPR050624">
    <property type="entry name" value="HTH-type_Tx_Regulator"/>
</dbReference>